<evidence type="ECO:0000256" key="1">
    <source>
        <dbReference type="SAM" id="Phobius"/>
    </source>
</evidence>
<dbReference type="PANTHER" id="PTHR31973:SF188">
    <property type="entry name" value="POLYPROTEIN, PUTATIVE-RELATED"/>
    <property type="match status" value="1"/>
</dbReference>
<reference evidence="3 4" key="2">
    <citation type="journal article" date="2017" name="Nature">
        <title>The Apostasia genome and the evolution of orchids.</title>
        <authorList>
            <person name="Zhang G.Q."/>
            <person name="Liu K.W."/>
            <person name="Li Z."/>
            <person name="Lohaus R."/>
            <person name="Hsiao Y.Y."/>
            <person name="Niu S.C."/>
            <person name="Wang J.Y."/>
            <person name="Lin Y.C."/>
            <person name="Xu Q."/>
            <person name="Chen L.J."/>
            <person name="Yoshida K."/>
            <person name="Fujiwara S."/>
            <person name="Wang Z.W."/>
            <person name="Zhang Y.Q."/>
            <person name="Mitsuda N."/>
            <person name="Wang M."/>
            <person name="Liu G.H."/>
            <person name="Pecoraro L."/>
            <person name="Huang H.X."/>
            <person name="Xiao X.J."/>
            <person name="Lin M."/>
            <person name="Wu X.Y."/>
            <person name="Wu W.L."/>
            <person name="Chen Y.Y."/>
            <person name="Chang S.B."/>
            <person name="Sakamoto S."/>
            <person name="Ohme-Takagi M."/>
            <person name="Yagi M."/>
            <person name="Zeng S.J."/>
            <person name="Shen C.Y."/>
            <person name="Yeh C.M."/>
            <person name="Luo Y.B."/>
            <person name="Tsai W.C."/>
            <person name="Van de Peer Y."/>
            <person name="Liu Z.J."/>
        </authorList>
    </citation>
    <scope>NUCLEOTIDE SEQUENCE [LARGE SCALE GENOMIC DNA]</scope>
    <source>
        <tissue evidence="3">The whole plant</tissue>
    </source>
</reference>
<dbReference type="InterPro" id="IPR007527">
    <property type="entry name" value="Znf_SWIM"/>
</dbReference>
<dbReference type="Pfam" id="PF04434">
    <property type="entry name" value="SWIM"/>
    <property type="match status" value="1"/>
</dbReference>
<feature type="domain" description="SWIM-type" evidence="2">
    <location>
        <begin position="83"/>
        <end position="103"/>
    </location>
</feature>
<reference evidence="3 4" key="1">
    <citation type="journal article" date="2016" name="Sci. Rep.">
        <title>The Dendrobium catenatum Lindl. genome sequence provides insights into polysaccharide synthase, floral development and adaptive evolution.</title>
        <authorList>
            <person name="Zhang G.Q."/>
            <person name="Xu Q."/>
            <person name="Bian C."/>
            <person name="Tsai W.C."/>
            <person name="Yeh C.M."/>
            <person name="Liu K.W."/>
            <person name="Yoshida K."/>
            <person name="Zhang L.S."/>
            <person name="Chang S.B."/>
            <person name="Chen F."/>
            <person name="Shi Y."/>
            <person name="Su Y.Y."/>
            <person name="Zhang Y.Q."/>
            <person name="Chen L.J."/>
            <person name="Yin Y."/>
            <person name="Lin M."/>
            <person name="Huang H."/>
            <person name="Deng H."/>
            <person name="Wang Z.W."/>
            <person name="Zhu S.L."/>
            <person name="Zhao X."/>
            <person name="Deng C."/>
            <person name="Niu S.C."/>
            <person name="Huang J."/>
            <person name="Wang M."/>
            <person name="Liu G.H."/>
            <person name="Yang H.J."/>
            <person name="Xiao X.J."/>
            <person name="Hsiao Y.Y."/>
            <person name="Wu W.L."/>
            <person name="Chen Y.Y."/>
            <person name="Mitsuda N."/>
            <person name="Ohme-Takagi M."/>
            <person name="Luo Y.B."/>
            <person name="Van de Peer Y."/>
            <person name="Liu Z.J."/>
        </authorList>
    </citation>
    <scope>NUCLEOTIDE SEQUENCE [LARGE SCALE GENOMIC DNA]</scope>
    <source>
        <tissue evidence="3">The whole plant</tissue>
    </source>
</reference>
<name>A0A2I0VTD4_9ASPA</name>
<dbReference type="PANTHER" id="PTHR31973">
    <property type="entry name" value="POLYPROTEIN, PUTATIVE-RELATED"/>
    <property type="match status" value="1"/>
</dbReference>
<keyword evidence="1" id="KW-1133">Transmembrane helix</keyword>
<dbReference type="EMBL" id="KZ503250">
    <property type="protein sequence ID" value="PKU66673.1"/>
    <property type="molecule type" value="Genomic_DNA"/>
</dbReference>
<feature type="transmembrane region" description="Helical" evidence="1">
    <location>
        <begin position="135"/>
        <end position="153"/>
    </location>
</feature>
<dbReference type="GO" id="GO:0008270">
    <property type="term" value="F:zinc ion binding"/>
    <property type="evidence" value="ECO:0007669"/>
    <property type="project" value="InterPro"/>
</dbReference>
<evidence type="ECO:0000313" key="4">
    <source>
        <dbReference type="Proteomes" id="UP000233837"/>
    </source>
</evidence>
<keyword evidence="1" id="KW-0812">Transmembrane</keyword>
<evidence type="ECO:0000259" key="2">
    <source>
        <dbReference type="Pfam" id="PF04434"/>
    </source>
</evidence>
<gene>
    <name evidence="3" type="ORF">MA16_Dca024401</name>
</gene>
<organism evidence="3 4">
    <name type="scientific">Dendrobium catenatum</name>
    <dbReference type="NCBI Taxonomy" id="906689"/>
    <lineage>
        <taxon>Eukaryota</taxon>
        <taxon>Viridiplantae</taxon>
        <taxon>Streptophyta</taxon>
        <taxon>Embryophyta</taxon>
        <taxon>Tracheophyta</taxon>
        <taxon>Spermatophyta</taxon>
        <taxon>Magnoliopsida</taxon>
        <taxon>Liliopsida</taxon>
        <taxon>Asparagales</taxon>
        <taxon>Orchidaceae</taxon>
        <taxon>Epidendroideae</taxon>
        <taxon>Malaxideae</taxon>
        <taxon>Dendrobiinae</taxon>
        <taxon>Dendrobium</taxon>
    </lineage>
</organism>
<accession>A0A2I0VTD4</accession>
<keyword evidence="4" id="KW-1185">Reference proteome</keyword>
<keyword evidence="1" id="KW-0472">Membrane</keyword>
<dbReference type="AlphaFoldDB" id="A0A2I0VTD4"/>
<sequence length="154" mass="18250">MSESFHAWVEEARSKFIVDLVDMIRVKLMEQRSQRKIISASWRGQLVPHVEEYIRDITKKDHFIIRQSSSSRAEVEGIHERHDVDIEMKVCSCGFWQLSGLPCIYSAAFIGTTQHILWHTYVDDHYYLYRLSINVLINFHIYVMIVSKILPYFL</sequence>
<evidence type="ECO:0000313" key="3">
    <source>
        <dbReference type="EMBL" id="PKU66673.1"/>
    </source>
</evidence>
<dbReference type="Proteomes" id="UP000233837">
    <property type="component" value="Unassembled WGS sequence"/>
</dbReference>
<dbReference type="STRING" id="906689.A0A2I0VTD4"/>
<protein>
    <recommendedName>
        <fullName evidence="2">SWIM-type domain-containing protein</fullName>
    </recommendedName>
</protein>
<proteinExistence type="predicted"/>